<comment type="cofactor">
    <cofactor evidence="1">
        <name>[4Fe-4S] cluster</name>
        <dbReference type="ChEBI" id="CHEBI:49883"/>
    </cofactor>
</comment>
<dbReference type="NCBIfam" id="TIGR02491">
    <property type="entry name" value="NrdG"/>
    <property type="match status" value="1"/>
</dbReference>
<dbReference type="GO" id="GO:0004748">
    <property type="term" value="F:ribonucleoside-diphosphate reductase activity, thioredoxin disulfide as acceptor"/>
    <property type="evidence" value="ECO:0007669"/>
    <property type="project" value="TreeGrafter"/>
</dbReference>
<sequence length="178" mass="20203">MKIRLASPLTIDSIVDGPGLRTVIWAQGCNHKCKGCHNPSTHDFSGGFKVDVKDIIDEIKKLKLQRGITLSGGEPFEQPDPLIKICKEAKKLGLDIWAYSGYTFEQLIDTKNPRYFKWKSLLENIDTLVDGKFIESKKSLLLKFRGSSNQRIIDVQKSLKLKKAVLHLEYIENMDIAK</sequence>
<keyword evidence="4" id="KW-0479">Metal-binding</keyword>
<evidence type="ECO:0000256" key="4">
    <source>
        <dbReference type="ARBA" id="ARBA00022723"/>
    </source>
</evidence>
<keyword evidence="2" id="KW-0004">4Fe-4S</keyword>
<evidence type="ECO:0000256" key="6">
    <source>
        <dbReference type="ARBA" id="ARBA00023014"/>
    </source>
</evidence>
<gene>
    <name evidence="9" type="ORF">SAMN02744037_02573</name>
</gene>
<keyword evidence="6" id="KW-0411">Iron-sulfur</keyword>
<evidence type="ECO:0000259" key="8">
    <source>
        <dbReference type="PROSITE" id="PS51918"/>
    </source>
</evidence>
<name>A0A1M6TDB6_9FIRM</name>
<evidence type="ECO:0000256" key="2">
    <source>
        <dbReference type="ARBA" id="ARBA00022485"/>
    </source>
</evidence>
<keyword evidence="5" id="KW-0408">Iron</keyword>
<keyword evidence="10" id="KW-1185">Reference proteome</keyword>
<reference evidence="10" key="1">
    <citation type="submission" date="2016-11" db="EMBL/GenBank/DDBJ databases">
        <authorList>
            <person name="Varghese N."/>
            <person name="Submissions S."/>
        </authorList>
    </citation>
    <scope>NUCLEOTIDE SEQUENCE [LARGE SCALE GENOMIC DNA]</scope>
    <source>
        <strain evidence="10">DSM 15518</strain>
    </source>
</reference>
<organism evidence="9 10">
    <name type="scientific">Tepidibacter formicigenes DSM 15518</name>
    <dbReference type="NCBI Taxonomy" id="1123349"/>
    <lineage>
        <taxon>Bacteria</taxon>
        <taxon>Bacillati</taxon>
        <taxon>Bacillota</taxon>
        <taxon>Clostridia</taxon>
        <taxon>Peptostreptococcales</taxon>
        <taxon>Peptostreptococcaceae</taxon>
        <taxon>Tepidibacter</taxon>
    </lineage>
</organism>
<dbReference type="SFLD" id="SFLDG01063">
    <property type="entry name" value="activating_enzymes__group_1"/>
    <property type="match status" value="1"/>
</dbReference>
<dbReference type="GO" id="GO:0046872">
    <property type="term" value="F:metal ion binding"/>
    <property type="evidence" value="ECO:0007669"/>
    <property type="project" value="UniProtKB-KW"/>
</dbReference>
<protein>
    <recommendedName>
        <fullName evidence="7">Anaerobic ribonucleoside-triphosphate reductase-activating protein</fullName>
        <ecNumber evidence="7">1.97.1.-</ecNumber>
    </recommendedName>
</protein>
<dbReference type="EMBL" id="FRAE01000091">
    <property type="protein sequence ID" value="SHK54953.1"/>
    <property type="molecule type" value="Genomic_DNA"/>
</dbReference>
<evidence type="ECO:0000256" key="3">
    <source>
        <dbReference type="ARBA" id="ARBA00022691"/>
    </source>
</evidence>
<dbReference type="PANTHER" id="PTHR30352">
    <property type="entry name" value="PYRUVATE FORMATE-LYASE-ACTIVATING ENZYME"/>
    <property type="match status" value="1"/>
</dbReference>
<dbReference type="SUPFAM" id="SSF102114">
    <property type="entry name" value="Radical SAM enzymes"/>
    <property type="match status" value="1"/>
</dbReference>
<dbReference type="OrthoDB" id="9782387at2"/>
<evidence type="ECO:0000256" key="7">
    <source>
        <dbReference type="PIRNR" id="PIRNR000368"/>
    </source>
</evidence>
<dbReference type="InterPro" id="IPR058240">
    <property type="entry name" value="rSAM_sf"/>
</dbReference>
<dbReference type="CDD" id="cd01335">
    <property type="entry name" value="Radical_SAM"/>
    <property type="match status" value="1"/>
</dbReference>
<dbReference type="SFLD" id="SFLDS00029">
    <property type="entry name" value="Radical_SAM"/>
    <property type="match status" value="1"/>
</dbReference>
<accession>A0A1M6TDB6</accession>
<dbReference type="STRING" id="1123349.SAMN02744037_02573"/>
<dbReference type="PROSITE" id="PS51918">
    <property type="entry name" value="RADICAL_SAM"/>
    <property type="match status" value="1"/>
</dbReference>
<keyword evidence="3" id="KW-0949">S-adenosyl-L-methionine</keyword>
<dbReference type="InterPro" id="IPR007197">
    <property type="entry name" value="rSAM"/>
</dbReference>
<dbReference type="Proteomes" id="UP000242497">
    <property type="component" value="Unassembled WGS sequence"/>
</dbReference>
<dbReference type="AlphaFoldDB" id="A0A1M6TDB6"/>
<dbReference type="SFLD" id="SFLDG01066">
    <property type="entry name" value="organic_radical-activating_enz"/>
    <property type="match status" value="1"/>
</dbReference>
<dbReference type="SFLD" id="SFLDF00299">
    <property type="entry name" value="anaerobic_ribonucleoside-triph"/>
    <property type="match status" value="1"/>
</dbReference>
<proteinExistence type="inferred from homology"/>
<dbReference type="InterPro" id="IPR013785">
    <property type="entry name" value="Aldolase_TIM"/>
</dbReference>
<dbReference type="GO" id="GO:0051539">
    <property type="term" value="F:4 iron, 4 sulfur cluster binding"/>
    <property type="evidence" value="ECO:0007669"/>
    <property type="project" value="UniProtKB-KW"/>
</dbReference>
<evidence type="ECO:0000256" key="1">
    <source>
        <dbReference type="ARBA" id="ARBA00001966"/>
    </source>
</evidence>
<dbReference type="GO" id="GO:0043365">
    <property type="term" value="F:[formate-C-acetyltransferase]-activating enzyme activity"/>
    <property type="evidence" value="ECO:0007669"/>
    <property type="project" value="InterPro"/>
</dbReference>
<dbReference type="Gene3D" id="3.20.20.70">
    <property type="entry name" value="Aldolase class I"/>
    <property type="match status" value="1"/>
</dbReference>
<feature type="domain" description="Radical SAM core" evidence="8">
    <location>
        <begin position="15"/>
        <end position="178"/>
    </location>
</feature>
<evidence type="ECO:0000256" key="5">
    <source>
        <dbReference type="ARBA" id="ARBA00023004"/>
    </source>
</evidence>
<evidence type="ECO:0000313" key="9">
    <source>
        <dbReference type="EMBL" id="SHK54953.1"/>
    </source>
</evidence>
<dbReference type="RefSeq" id="WP_072890653.1">
    <property type="nucleotide sequence ID" value="NZ_FRAE01000091.1"/>
</dbReference>
<dbReference type="PIRSF" id="PIRSF000368">
    <property type="entry name" value="NrdG"/>
    <property type="match status" value="1"/>
</dbReference>
<dbReference type="InterPro" id="IPR012837">
    <property type="entry name" value="NrdG"/>
</dbReference>
<comment type="similarity">
    <text evidence="7">Belongs to the organic radical-activating enzymes family.</text>
</comment>
<dbReference type="InterPro" id="IPR034457">
    <property type="entry name" value="Organic_radical-activating"/>
</dbReference>
<evidence type="ECO:0000313" key="10">
    <source>
        <dbReference type="Proteomes" id="UP000242497"/>
    </source>
</evidence>
<dbReference type="Pfam" id="PF13353">
    <property type="entry name" value="Fer4_12"/>
    <property type="match status" value="1"/>
</dbReference>
<keyword evidence="7" id="KW-0560">Oxidoreductase</keyword>
<comment type="function">
    <text evidence="7">Activation of anaerobic ribonucleoside-triphosphate reductase under anaerobic conditions by generation of an organic free radical, using S-adenosylmethionine and reduced flavodoxin as cosubstrates to produce 5'-deoxy-adenosine.</text>
</comment>
<dbReference type="EC" id="1.97.1.-" evidence="7"/>
<dbReference type="PANTHER" id="PTHR30352:SF2">
    <property type="entry name" value="ANAEROBIC RIBONUCLEOSIDE-TRIPHOSPHATE REDUCTASE-ACTIVATING PROTEIN"/>
    <property type="match status" value="1"/>
</dbReference>